<gene>
    <name evidence="1" type="ORF">HX89_13600</name>
</gene>
<evidence type="ECO:0000313" key="2">
    <source>
        <dbReference type="Proteomes" id="UP000027986"/>
    </source>
</evidence>
<accession>A0A075JNR3</accession>
<dbReference type="KEGG" id="dni:HX89_13600"/>
<dbReference type="AlphaFoldDB" id="A0A075JNR3"/>
<protein>
    <submittedName>
        <fullName evidence="1">Uncharacterized protein</fullName>
    </submittedName>
</protein>
<dbReference type="Proteomes" id="UP000027986">
    <property type="component" value="Chromosome"/>
</dbReference>
<evidence type="ECO:0000313" key="1">
    <source>
        <dbReference type="EMBL" id="AIF41778.1"/>
    </source>
</evidence>
<dbReference type="EMBL" id="CP008889">
    <property type="protein sequence ID" value="AIF41778.1"/>
    <property type="molecule type" value="Genomic_DNA"/>
</dbReference>
<organism evidence="1 2">
    <name type="scientific">Dermacoccus nishinomiyaensis</name>
    <dbReference type="NCBI Taxonomy" id="1274"/>
    <lineage>
        <taxon>Bacteria</taxon>
        <taxon>Bacillati</taxon>
        <taxon>Actinomycetota</taxon>
        <taxon>Actinomycetes</taxon>
        <taxon>Micrococcales</taxon>
        <taxon>Dermacoccaceae</taxon>
        <taxon>Dermacoccus</taxon>
    </lineage>
</organism>
<reference evidence="1 2" key="1">
    <citation type="submission" date="2014-07" db="EMBL/GenBank/DDBJ databases">
        <title>Genome Sequencing of Dermacoccus nishinomiyaensis.</title>
        <authorList>
            <person name="Hong K.W."/>
            <person name="Chan K.G."/>
        </authorList>
    </citation>
    <scope>NUCLEOTIDE SEQUENCE [LARGE SCALE GENOMIC DNA]</scope>
    <source>
        <strain evidence="1 2">M25</strain>
    </source>
</reference>
<dbReference type="HOGENOM" id="CLU_1041014_0_0_11"/>
<sequence length="267" mass="29473">MTSLVLDEGMSVELRGQLALCEDEVVLTGCGMLPFGSPPHLTWEQTPFVALATDCAKKARPLVGQPVFGRATWTGYEISACELEPGDAWAHAHDIPDPLTKDRTPVSAHVRSVEAGLFSSGAMLRRVRFLDDGRPRVIASATDVELTTRLLTPIYGDALEVHRSRWSVSEVRGLDDILNDLPEDKVLKIEYRMDGDGTISRKLRVNYVDDDLARSLAPFPPEMLAVYAVVEPEGSPQDRDPWFPARARHLVRSAGTPDVPAREHARV</sequence>
<name>A0A075JNR3_9MICO</name>
<proteinExistence type="predicted"/>
<keyword evidence="2" id="KW-1185">Reference proteome</keyword>